<organism evidence="1 2">
    <name type="scientific">Candidatus Campbellbacteria bacterium CG22_combo_CG10-13_8_21_14_all_36_13</name>
    <dbReference type="NCBI Taxonomy" id="1974529"/>
    <lineage>
        <taxon>Bacteria</taxon>
        <taxon>Candidatus Campbelliibacteriota</taxon>
    </lineage>
</organism>
<protein>
    <submittedName>
        <fullName evidence="1">Uncharacterized protein</fullName>
    </submittedName>
</protein>
<evidence type="ECO:0000313" key="1">
    <source>
        <dbReference type="EMBL" id="PIP86848.1"/>
    </source>
</evidence>
<dbReference type="EMBL" id="PCTT01000045">
    <property type="protein sequence ID" value="PIP86848.1"/>
    <property type="molecule type" value="Genomic_DNA"/>
</dbReference>
<sequence length="147" mass="16421">MKKTNKITTLLVILILLAGAFYFLFLGGNKADDPIVHMSFGEYKVYLIDALVRETYGESIMGYTPSMLIETFSGLTNSDFDNVPTDYGMYSVVDGGIVFRPNEPGVNDSKFLISPEGTEIFLNNVANRLGEKIDTREQFEGLLMKIK</sequence>
<comment type="caution">
    <text evidence="1">The sequence shown here is derived from an EMBL/GenBank/DDBJ whole genome shotgun (WGS) entry which is preliminary data.</text>
</comment>
<dbReference type="AlphaFoldDB" id="A0A2H0DY97"/>
<reference evidence="1 2" key="1">
    <citation type="submission" date="2017-09" db="EMBL/GenBank/DDBJ databases">
        <title>Depth-based differentiation of microbial function through sediment-hosted aquifers and enrichment of novel symbionts in the deep terrestrial subsurface.</title>
        <authorList>
            <person name="Probst A.J."/>
            <person name="Ladd B."/>
            <person name="Jarett J.K."/>
            <person name="Geller-Mcgrath D.E."/>
            <person name="Sieber C.M."/>
            <person name="Emerson J.B."/>
            <person name="Anantharaman K."/>
            <person name="Thomas B.C."/>
            <person name="Malmstrom R."/>
            <person name="Stieglmeier M."/>
            <person name="Klingl A."/>
            <person name="Woyke T."/>
            <person name="Ryan C.M."/>
            <person name="Banfield J.F."/>
        </authorList>
    </citation>
    <scope>NUCLEOTIDE SEQUENCE [LARGE SCALE GENOMIC DNA]</scope>
    <source>
        <strain evidence="1">CG22_combo_CG10-13_8_21_14_all_36_13</strain>
    </source>
</reference>
<name>A0A2H0DY97_9BACT</name>
<gene>
    <name evidence="1" type="ORF">COW81_03475</name>
</gene>
<dbReference type="Proteomes" id="UP000231143">
    <property type="component" value="Unassembled WGS sequence"/>
</dbReference>
<evidence type="ECO:0000313" key="2">
    <source>
        <dbReference type="Proteomes" id="UP000231143"/>
    </source>
</evidence>
<accession>A0A2H0DY97</accession>
<proteinExistence type="predicted"/>